<evidence type="ECO:0000313" key="4">
    <source>
        <dbReference type="Proteomes" id="UP001232750"/>
    </source>
</evidence>
<dbReference type="SMART" id="SM00871">
    <property type="entry name" value="AraC_E_bind"/>
    <property type="match status" value="1"/>
</dbReference>
<dbReference type="InterPro" id="IPR029441">
    <property type="entry name" value="Cass2"/>
</dbReference>
<evidence type="ECO:0000313" key="3">
    <source>
        <dbReference type="EMBL" id="MDJ1650722.1"/>
    </source>
</evidence>
<dbReference type="InterPro" id="IPR029062">
    <property type="entry name" value="Class_I_gatase-like"/>
</dbReference>
<dbReference type="InterPro" id="IPR053182">
    <property type="entry name" value="YobU-like_regulator"/>
</dbReference>
<dbReference type="EMBL" id="JASJEU010000014">
    <property type="protein sequence ID" value="MDJ1650722.1"/>
    <property type="molecule type" value="Genomic_DNA"/>
</dbReference>
<dbReference type="SUPFAM" id="SSF55136">
    <property type="entry name" value="Probable bacterial effector-binding domain"/>
    <property type="match status" value="1"/>
</dbReference>
<sequence>MDYEIVELPGRTIAGITCRASNNSPEEGAVIGQLWQRFMGEGLDRSIPDTQVTPYGCFALYYNYDFSDMSYDLLIGCQTGANAAPEGMERVEIPAARFAKFAIRGGDCVKSVQDVWAAIWADEELIAQRAFTVDFEAYLPGEDMSCADIDIFVALKPTTESKPSKESENAKNMTDTTTPSVEPKGTVVAYLPERFADWEAGLACAELNRPNTGYQVRTMSTDGTARHSIGGLTVTPDLAADALPDDTRMLILVGGETWPDGSNDAVLPLIAACVARDIPVAALCGACTFLANHGYLDECDHTGNARYEFDQMAPAYRGHEHFHSVPAIDGGAFITATGAAGVEFAVLAMARLGVEPWGGADVWSGAFKRGLFVEE</sequence>
<comment type="caution">
    <text evidence="3">The sequence shown here is derived from an EMBL/GenBank/DDBJ whole genome shotgun (WGS) entry which is preliminary data.</text>
</comment>
<evidence type="ECO:0000259" key="2">
    <source>
        <dbReference type="SMART" id="SM00871"/>
    </source>
</evidence>
<dbReference type="InterPro" id="IPR002818">
    <property type="entry name" value="DJ-1/PfpI"/>
</dbReference>
<dbReference type="PANTHER" id="PTHR36444">
    <property type="entry name" value="TRANSCRIPTIONAL REGULATOR PROTEIN YOBU-RELATED"/>
    <property type="match status" value="1"/>
</dbReference>
<proteinExistence type="predicted"/>
<dbReference type="InterPro" id="IPR010499">
    <property type="entry name" value="AraC_E-bd"/>
</dbReference>
<dbReference type="PANTHER" id="PTHR36444:SF2">
    <property type="entry name" value="TRANSCRIPTIONAL REGULATOR PROTEIN YOBU-RELATED"/>
    <property type="match status" value="1"/>
</dbReference>
<dbReference type="Gene3D" id="3.20.80.10">
    <property type="entry name" value="Regulatory factor, effector binding domain"/>
    <property type="match status" value="1"/>
</dbReference>
<protein>
    <submittedName>
        <fullName evidence="3">DJ-1/PfpI family protein</fullName>
    </submittedName>
</protein>
<dbReference type="Pfam" id="PF14526">
    <property type="entry name" value="Cass2"/>
    <property type="match status" value="1"/>
</dbReference>
<accession>A0ABT7DMV3</accession>
<feature type="compositionally biased region" description="Polar residues" evidence="1">
    <location>
        <begin position="170"/>
        <end position="180"/>
    </location>
</feature>
<dbReference type="Proteomes" id="UP001232750">
    <property type="component" value="Unassembled WGS sequence"/>
</dbReference>
<keyword evidence="4" id="KW-1185">Reference proteome</keyword>
<organism evidence="3 4">
    <name type="scientific">Gordonibacter faecis</name>
    <dbReference type="NCBI Taxonomy" id="3047475"/>
    <lineage>
        <taxon>Bacteria</taxon>
        <taxon>Bacillati</taxon>
        <taxon>Actinomycetota</taxon>
        <taxon>Coriobacteriia</taxon>
        <taxon>Eggerthellales</taxon>
        <taxon>Eggerthellaceae</taxon>
        <taxon>Gordonibacter</taxon>
    </lineage>
</organism>
<reference evidence="3 4" key="1">
    <citation type="submission" date="2023-05" db="EMBL/GenBank/DDBJ databases">
        <title>Gordonibacter KGMB12511T sp. nov., isolated from faeces of healthy Korean.</title>
        <authorList>
            <person name="Kim H.S."/>
            <person name="Kim J.-S."/>
            <person name="Suh M.K."/>
            <person name="Eom M.K."/>
            <person name="Do H.E."/>
            <person name="Lee J.-S."/>
        </authorList>
    </citation>
    <scope>NUCLEOTIDE SEQUENCE [LARGE SCALE GENOMIC DNA]</scope>
    <source>
        <strain evidence="3 4">KGMB12511</strain>
    </source>
</reference>
<feature type="domain" description="AraC effector-binding" evidence="2">
    <location>
        <begin position="1"/>
        <end position="156"/>
    </location>
</feature>
<dbReference type="Pfam" id="PF01965">
    <property type="entry name" value="DJ-1_PfpI"/>
    <property type="match status" value="1"/>
</dbReference>
<feature type="region of interest" description="Disordered" evidence="1">
    <location>
        <begin position="160"/>
        <end position="183"/>
    </location>
</feature>
<dbReference type="Gene3D" id="3.40.50.880">
    <property type="match status" value="1"/>
</dbReference>
<gene>
    <name evidence="3" type="ORF">QNJ86_07900</name>
</gene>
<dbReference type="RefSeq" id="WP_283832066.1">
    <property type="nucleotide sequence ID" value="NZ_JASJEU010000014.1"/>
</dbReference>
<dbReference type="SUPFAM" id="SSF52317">
    <property type="entry name" value="Class I glutamine amidotransferase-like"/>
    <property type="match status" value="1"/>
</dbReference>
<evidence type="ECO:0000256" key="1">
    <source>
        <dbReference type="SAM" id="MobiDB-lite"/>
    </source>
</evidence>
<dbReference type="InterPro" id="IPR011256">
    <property type="entry name" value="Reg_factor_effector_dom_sf"/>
</dbReference>
<name>A0ABT7DMV3_9ACTN</name>